<dbReference type="InterPro" id="IPR025756">
    <property type="entry name" value="Myb_CC_LHEQLE"/>
</dbReference>
<dbReference type="InterPro" id="IPR046955">
    <property type="entry name" value="PHR1-like"/>
</dbReference>
<name>A0AAQ3QEZ8_9LILI</name>
<sequence length="419" mass="47309">MYHHHHHHHHHQSHNGIFSMTKFPTERHLLLQGGNHPEESGLILSTDAKPRLKWTSELHERFVEAVNQLGGADKATPKTVMRLMGIPGLTLYHLKSHLQKYRLSKNLQAQPQANGGSTKTVIGYKLAAERITEGNTSFMGNINTMPQSNKPFQINETLQMQIEVQRQLQEQLQVQRHLQLRIEVQGKYLQSVFEKAQETLGKQNLETTKSQETLWKKNLESPGVGAGKIKLSEFVSKASNECFSHSFPDLEEIPGLNSLYVHSSKLAACSVDNCHNCRTAPEGTEKDGLCKSYGTYTGNFRQPLHDNMRLQNIQPIRCYMSEHKDFTLSILGDSERMTSSARDFETIPVSINNQRERRAGSDEYIFLENPSCNRLADQQFMGNQSNSFGLSGQVEQVDLNADEDNGGTTTNKFDLNGFS</sequence>
<dbReference type="GO" id="GO:0003700">
    <property type="term" value="F:DNA-binding transcription factor activity"/>
    <property type="evidence" value="ECO:0007669"/>
    <property type="project" value="InterPro"/>
</dbReference>
<keyword evidence="2" id="KW-0238">DNA-binding</keyword>
<keyword evidence="8" id="KW-1185">Reference proteome</keyword>
<feature type="domain" description="HTH myb-type" evidence="6">
    <location>
        <begin position="46"/>
        <end position="106"/>
    </location>
</feature>
<dbReference type="InterPro" id="IPR017930">
    <property type="entry name" value="Myb_dom"/>
</dbReference>
<reference evidence="7 8" key="1">
    <citation type="submission" date="2023-10" db="EMBL/GenBank/DDBJ databases">
        <title>Chromosome-scale genome assembly provides insights into flower coloration mechanisms of Canna indica.</title>
        <authorList>
            <person name="Li C."/>
        </authorList>
    </citation>
    <scope>NUCLEOTIDE SEQUENCE [LARGE SCALE GENOMIC DNA]</scope>
    <source>
        <tissue evidence="7">Flower</tissue>
    </source>
</reference>
<dbReference type="AlphaFoldDB" id="A0AAQ3QEZ8"/>
<evidence type="ECO:0000256" key="1">
    <source>
        <dbReference type="ARBA" id="ARBA00023015"/>
    </source>
</evidence>
<evidence type="ECO:0000313" key="7">
    <source>
        <dbReference type="EMBL" id="WOL06808.1"/>
    </source>
</evidence>
<organism evidence="7 8">
    <name type="scientific">Canna indica</name>
    <name type="common">Indian-shot</name>
    <dbReference type="NCBI Taxonomy" id="4628"/>
    <lineage>
        <taxon>Eukaryota</taxon>
        <taxon>Viridiplantae</taxon>
        <taxon>Streptophyta</taxon>
        <taxon>Embryophyta</taxon>
        <taxon>Tracheophyta</taxon>
        <taxon>Spermatophyta</taxon>
        <taxon>Magnoliopsida</taxon>
        <taxon>Liliopsida</taxon>
        <taxon>Zingiberales</taxon>
        <taxon>Cannaceae</taxon>
        <taxon>Canna</taxon>
    </lineage>
</organism>
<dbReference type="SUPFAM" id="SSF46689">
    <property type="entry name" value="Homeodomain-like"/>
    <property type="match status" value="1"/>
</dbReference>
<keyword evidence="4" id="KW-0539">Nucleus</keyword>
<proteinExistence type="predicted"/>
<protein>
    <submittedName>
        <fullName evidence="7">Myb-related protein 2 isoform X1</fullName>
    </submittedName>
</protein>
<dbReference type="PROSITE" id="PS51294">
    <property type="entry name" value="HTH_MYB"/>
    <property type="match status" value="1"/>
</dbReference>
<dbReference type="Proteomes" id="UP001327560">
    <property type="component" value="Chromosome 5"/>
</dbReference>
<gene>
    <name evidence="7" type="ORF">Cni_G15542</name>
</gene>
<dbReference type="EMBL" id="CP136894">
    <property type="protein sequence ID" value="WOL06808.1"/>
    <property type="molecule type" value="Genomic_DNA"/>
</dbReference>
<evidence type="ECO:0000256" key="2">
    <source>
        <dbReference type="ARBA" id="ARBA00023125"/>
    </source>
</evidence>
<dbReference type="NCBIfam" id="TIGR01557">
    <property type="entry name" value="myb_SHAQKYF"/>
    <property type="match status" value="1"/>
</dbReference>
<dbReference type="InterPro" id="IPR001005">
    <property type="entry name" value="SANT/Myb"/>
</dbReference>
<dbReference type="Gene3D" id="1.10.10.60">
    <property type="entry name" value="Homeodomain-like"/>
    <property type="match status" value="1"/>
</dbReference>
<accession>A0AAQ3QEZ8</accession>
<evidence type="ECO:0000313" key="8">
    <source>
        <dbReference type="Proteomes" id="UP001327560"/>
    </source>
</evidence>
<feature type="region of interest" description="Disordered" evidence="5">
    <location>
        <begin position="400"/>
        <end position="419"/>
    </location>
</feature>
<dbReference type="GO" id="GO:0003677">
    <property type="term" value="F:DNA binding"/>
    <property type="evidence" value="ECO:0007669"/>
    <property type="project" value="UniProtKB-KW"/>
</dbReference>
<keyword evidence="1" id="KW-0805">Transcription regulation</keyword>
<evidence type="ECO:0000259" key="6">
    <source>
        <dbReference type="PROSITE" id="PS51294"/>
    </source>
</evidence>
<dbReference type="PANTHER" id="PTHR31499:SF2">
    <property type="entry name" value="MYB-RELATED PROTEIN 2"/>
    <property type="match status" value="1"/>
</dbReference>
<evidence type="ECO:0000256" key="3">
    <source>
        <dbReference type="ARBA" id="ARBA00023163"/>
    </source>
</evidence>
<dbReference type="FunFam" id="1.10.10.60:FF:000002">
    <property type="entry name" value="Myb family transcription factor"/>
    <property type="match status" value="1"/>
</dbReference>
<dbReference type="Pfam" id="PF00249">
    <property type="entry name" value="Myb_DNA-binding"/>
    <property type="match status" value="1"/>
</dbReference>
<dbReference type="Pfam" id="PF14379">
    <property type="entry name" value="Myb_CC_LHEQLE"/>
    <property type="match status" value="1"/>
</dbReference>
<dbReference type="PANTHER" id="PTHR31499">
    <property type="entry name" value="MYB FAMILY TRANSCRIPTION FACTOR PHL11"/>
    <property type="match status" value="1"/>
</dbReference>
<evidence type="ECO:0000256" key="4">
    <source>
        <dbReference type="ARBA" id="ARBA00023242"/>
    </source>
</evidence>
<dbReference type="InterPro" id="IPR009057">
    <property type="entry name" value="Homeodomain-like_sf"/>
</dbReference>
<dbReference type="InterPro" id="IPR006447">
    <property type="entry name" value="Myb_dom_plants"/>
</dbReference>
<keyword evidence="3" id="KW-0804">Transcription</keyword>
<evidence type="ECO:0000256" key="5">
    <source>
        <dbReference type="SAM" id="MobiDB-lite"/>
    </source>
</evidence>
<feature type="compositionally biased region" description="Polar residues" evidence="5">
    <location>
        <begin position="406"/>
        <end position="419"/>
    </location>
</feature>